<protein>
    <submittedName>
        <fullName evidence="1">Uncharacterized protein</fullName>
    </submittedName>
</protein>
<keyword evidence="2" id="KW-1185">Reference proteome</keyword>
<dbReference type="Proteomes" id="UP000243002">
    <property type="component" value="Unassembled WGS sequence"/>
</dbReference>
<comment type="caution">
    <text evidence="1">The sequence shown here is derived from an EMBL/GenBank/DDBJ whole genome shotgun (WGS) entry which is preliminary data.</text>
</comment>
<name>A0A2P7MQY6_9CYAN</name>
<evidence type="ECO:0000313" key="2">
    <source>
        <dbReference type="Proteomes" id="UP000243002"/>
    </source>
</evidence>
<accession>A0A2P7MQY6</accession>
<organism evidence="1 2">
    <name type="scientific">Cyanobium usitatum str. Tous</name>
    <dbReference type="NCBI Taxonomy" id="2116684"/>
    <lineage>
        <taxon>Bacteria</taxon>
        <taxon>Bacillati</taxon>
        <taxon>Cyanobacteriota</taxon>
        <taxon>Cyanophyceae</taxon>
        <taxon>Synechococcales</taxon>
        <taxon>Prochlorococcaceae</taxon>
        <taxon>Cyanobium</taxon>
    </lineage>
</organism>
<dbReference type="EMBL" id="PXXO01000019">
    <property type="protein sequence ID" value="PSJ03634.1"/>
    <property type="molecule type" value="Genomic_DNA"/>
</dbReference>
<proteinExistence type="predicted"/>
<evidence type="ECO:0000313" key="1">
    <source>
        <dbReference type="EMBL" id="PSJ03634.1"/>
    </source>
</evidence>
<dbReference type="AlphaFoldDB" id="A0A2P7MQY6"/>
<dbReference type="RefSeq" id="WP_106633057.1">
    <property type="nucleotide sequence ID" value="NZ_PXXO01000019.1"/>
</dbReference>
<sequence length="62" mass="7101">MQRTEALSILSLKALPNTRQELYQAIQSSSPQLDGWGDLELEAYRRLWQFLPSAEAPRRQAA</sequence>
<gene>
    <name evidence="1" type="ORF">C7K55_12480</name>
</gene>
<reference evidence="1 2" key="1">
    <citation type="journal article" date="2018" name="Environ. Microbiol.">
        <title>Ecological and genomic features of two widespread freshwater picocyanobacteria.</title>
        <authorList>
            <person name="Cabello-Yeves P.J."/>
            <person name="Picazo A."/>
            <person name="Camacho A."/>
            <person name="Callieri C."/>
            <person name="Rosselli R."/>
            <person name="Roda-Garcia J.J."/>
            <person name="Coutinho F.H."/>
            <person name="Rodriguez-Valera F."/>
        </authorList>
    </citation>
    <scope>NUCLEOTIDE SEQUENCE [LARGE SCALE GENOMIC DNA]</scope>
    <source>
        <strain evidence="1 2">Tous</strain>
    </source>
</reference>